<feature type="signal peptide" evidence="1">
    <location>
        <begin position="1"/>
        <end position="23"/>
    </location>
</feature>
<accession>A0A7R9BPI4</accession>
<dbReference type="EMBL" id="CAJPEX010001399">
    <property type="protein sequence ID" value="CAG0919038.1"/>
    <property type="molecule type" value="Genomic_DNA"/>
</dbReference>
<organism evidence="2">
    <name type="scientific">Notodromas monacha</name>
    <dbReference type="NCBI Taxonomy" id="399045"/>
    <lineage>
        <taxon>Eukaryota</taxon>
        <taxon>Metazoa</taxon>
        <taxon>Ecdysozoa</taxon>
        <taxon>Arthropoda</taxon>
        <taxon>Crustacea</taxon>
        <taxon>Oligostraca</taxon>
        <taxon>Ostracoda</taxon>
        <taxon>Podocopa</taxon>
        <taxon>Podocopida</taxon>
        <taxon>Cypridocopina</taxon>
        <taxon>Cypridoidea</taxon>
        <taxon>Cyprididae</taxon>
        <taxon>Notodromas</taxon>
    </lineage>
</organism>
<evidence type="ECO:0000313" key="3">
    <source>
        <dbReference type="Proteomes" id="UP000678499"/>
    </source>
</evidence>
<dbReference type="EMBL" id="OA883436">
    <property type="protein sequence ID" value="CAD7278886.1"/>
    <property type="molecule type" value="Genomic_DNA"/>
</dbReference>
<name>A0A7R9BPI4_9CRUS</name>
<dbReference type="AlphaFoldDB" id="A0A7R9BPI4"/>
<dbReference type="PANTHER" id="PTHR35180">
    <property type="entry name" value="PROTEIN CBG06219"/>
    <property type="match status" value="1"/>
</dbReference>
<keyword evidence="1" id="KW-0732">Signal</keyword>
<reference evidence="2" key="1">
    <citation type="submission" date="2020-11" db="EMBL/GenBank/DDBJ databases">
        <authorList>
            <person name="Tran Van P."/>
        </authorList>
    </citation>
    <scope>NUCLEOTIDE SEQUENCE</scope>
</reference>
<dbReference type="OrthoDB" id="6127264at2759"/>
<evidence type="ECO:0000256" key="1">
    <source>
        <dbReference type="SAM" id="SignalP"/>
    </source>
</evidence>
<sequence length="210" mass="23028">MKTSEICVICLLLVSILTKRGSGGVVEKSPNIRHSLWKKSIDTVISENHYMLHDDAAFGKNRYFKWYGSSPFCSMSNECPTGLTEITVASSAPEVIKGLPNLAQVLPFGKQCVSGQKVLCSGLIDHELERIRSPNLEAISGSYSCVWFGTAPFCDGICPEDMIAQMQATDDPDAQTISTHNNWGPFGSRCWTGVKILCCKQADTNDVEDK</sequence>
<dbReference type="PANTHER" id="PTHR35180:SF4">
    <property type="entry name" value="PROTEIN CBG06219"/>
    <property type="match status" value="1"/>
</dbReference>
<proteinExistence type="predicted"/>
<gene>
    <name evidence="2" type="ORF">NMOB1V02_LOCUS6580</name>
</gene>
<dbReference type="Proteomes" id="UP000678499">
    <property type="component" value="Unassembled WGS sequence"/>
</dbReference>
<feature type="chain" id="PRO_5036210170" evidence="1">
    <location>
        <begin position="24"/>
        <end position="210"/>
    </location>
</feature>
<evidence type="ECO:0000313" key="2">
    <source>
        <dbReference type="EMBL" id="CAD7278886.1"/>
    </source>
</evidence>
<protein>
    <submittedName>
        <fullName evidence="2">Uncharacterized protein</fullName>
    </submittedName>
</protein>
<keyword evidence="3" id="KW-1185">Reference proteome</keyword>